<name>A0A7Y7U5U1_9BACT</name>
<comment type="catalytic activity">
    <reaction evidence="7">
        <text>a 2'-deoxyadenosine in DNA + S-adenosyl-L-methionine = an N(6)-methyl-2'-deoxyadenosine in DNA + S-adenosyl-L-homocysteine + H(+)</text>
        <dbReference type="Rhea" id="RHEA:15197"/>
        <dbReference type="Rhea" id="RHEA-COMP:12418"/>
        <dbReference type="Rhea" id="RHEA-COMP:12419"/>
        <dbReference type="ChEBI" id="CHEBI:15378"/>
        <dbReference type="ChEBI" id="CHEBI:57856"/>
        <dbReference type="ChEBI" id="CHEBI:59789"/>
        <dbReference type="ChEBI" id="CHEBI:90615"/>
        <dbReference type="ChEBI" id="CHEBI:90616"/>
        <dbReference type="EC" id="2.1.1.72"/>
    </reaction>
</comment>
<evidence type="ECO:0000256" key="3">
    <source>
        <dbReference type="ARBA" id="ARBA00022679"/>
    </source>
</evidence>
<dbReference type="Pfam" id="PF12950">
    <property type="entry name" value="TaqI_C"/>
    <property type="match status" value="1"/>
</dbReference>
<dbReference type="GO" id="GO:0009307">
    <property type="term" value="P:DNA restriction-modification system"/>
    <property type="evidence" value="ECO:0007669"/>
    <property type="project" value="UniProtKB-KW"/>
</dbReference>
<dbReference type="SUPFAM" id="SSF53335">
    <property type="entry name" value="S-adenosyl-L-methionine-dependent methyltransferases"/>
    <property type="match status" value="1"/>
</dbReference>
<evidence type="ECO:0000313" key="11">
    <source>
        <dbReference type="EMBL" id="NVO31662.1"/>
    </source>
</evidence>
<keyword evidence="6" id="KW-0238">DNA-binding</keyword>
<dbReference type="GO" id="GO:0003677">
    <property type="term" value="F:DNA binding"/>
    <property type="evidence" value="ECO:0007669"/>
    <property type="project" value="UniProtKB-KW"/>
</dbReference>
<evidence type="ECO:0000256" key="7">
    <source>
        <dbReference type="ARBA" id="ARBA00047942"/>
    </source>
</evidence>
<feature type="domain" description="Type II methyltransferase M.TaqI-like" evidence="9">
    <location>
        <begin position="691"/>
        <end position="917"/>
    </location>
</feature>
<protein>
    <recommendedName>
        <fullName evidence="1">site-specific DNA-methyltransferase (adenine-specific)</fullName>
        <ecNumber evidence="1">2.1.1.72</ecNumber>
    </recommendedName>
</protein>
<dbReference type="GO" id="GO:0009007">
    <property type="term" value="F:site-specific DNA-methyltransferase (adenine-specific) activity"/>
    <property type="evidence" value="ECO:0007669"/>
    <property type="project" value="UniProtKB-EC"/>
</dbReference>
<evidence type="ECO:0000256" key="1">
    <source>
        <dbReference type="ARBA" id="ARBA00011900"/>
    </source>
</evidence>
<dbReference type="PANTHER" id="PTHR33841">
    <property type="entry name" value="DNA METHYLTRANSFERASE YEEA-RELATED"/>
    <property type="match status" value="1"/>
</dbReference>
<dbReference type="EMBL" id="JABKAU010000016">
    <property type="protein sequence ID" value="NVO31662.1"/>
    <property type="molecule type" value="Genomic_DNA"/>
</dbReference>
<evidence type="ECO:0000256" key="4">
    <source>
        <dbReference type="ARBA" id="ARBA00022691"/>
    </source>
</evidence>
<evidence type="ECO:0000256" key="2">
    <source>
        <dbReference type="ARBA" id="ARBA00022603"/>
    </source>
</evidence>
<dbReference type="EC" id="2.1.1.72" evidence="1"/>
<reference evidence="11 12" key="1">
    <citation type="submission" date="2020-05" db="EMBL/GenBank/DDBJ databases">
        <title>Hymenobacter terrestris sp. nov. and Hymenobacter lapidiphilus sp. nov., isolated from regoliths in Antarctica.</title>
        <authorList>
            <person name="Sedlacek I."/>
            <person name="Pantucek R."/>
            <person name="Zeman M."/>
            <person name="Holochova P."/>
            <person name="Kralova S."/>
            <person name="Stankova E."/>
            <person name="Sedo O."/>
            <person name="Micenkova L."/>
            <person name="Svec P."/>
            <person name="Gupta V."/>
            <person name="Sood U."/>
            <person name="Korpole U.S."/>
            <person name="Lal R."/>
        </authorList>
    </citation>
    <scope>NUCLEOTIDE SEQUENCE [LARGE SCALE GENOMIC DNA]</scope>
    <source>
        <strain evidence="11 12">P5342</strain>
    </source>
</reference>
<dbReference type="PROSITE" id="PS00092">
    <property type="entry name" value="N6_MTASE"/>
    <property type="match status" value="1"/>
</dbReference>
<dbReference type="InterPro" id="IPR025931">
    <property type="entry name" value="TaqI_C"/>
</dbReference>
<feature type="domain" description="TaqI-like C-terminal specificity" evidence="10">
    <location>
        <begin position="1048"/>
        <end position="1159"/>
    </location>
</feature>
<dbReference type="InterPro" id="IPR002052">
    <property type="entry name" value="DNA_methylase_N6_adenine_CS"/>
</dbReference>
<dbReference type="InterPro" id="IPR050953">
    <property type="entry name" value="N4_N6_ade-DNA_methylase"/>
</dbReference>
<feature type="signal peptide" evidence="8">
    <location>
        <begin position="1"/>
        <end position="22"/>
    </location>
</feature>
<keyword evidence="3" id="KW-0808">Transferase</keyword>
<evidence type="ECO:0000313" key="12">
    <source>
        <dbReference type="Proteomes" id="UP000565521"/>
    </source>
</evidence>
<dbReference type="RefSeq" id="WP_176908562.1">
    <property type="nucleotide sequence ID" value="NZ_JABKAU010000016.1"/>
</dbReference>
<keyword evidence="5" id="KW-0680">Restriction system</keyword>
<organism evidence="11 12">
    <name type="scientific">Hymenobacter lapidiphilus</name>
    <dbReference type="NCBI Taxonomy" id="2608003"/>
    <lineage>
        <taxon>Bacteria</taxon>
        <taxon>Pseudomonadati</taxon>
        <taxon>Bacteroidota</taxon>
        <taxon>Cytophagia</taxon>
        <taxon>Cytophagales</taxon>
        <taxon>Hymenobacteraceae</taxon>
        <taxon>Hymenobacter</taxon>
    </lineage>
</organism>
<evidence type="ECO:0000256" key="6">
    <source>
        <dbReference type="ARBA" id="ARBA00023125"/>
    </source>
</evidence>
<dbReference type="SUPFAM" id="SSF116734">
    <property type="entry name" value="DNA methylase specificity domain"/>
    <property type="match status" value="1"/>
</dbReference>
<keyword evidence="4" id="KW-0949">S-adenosyl-L-methionine</keyword>
<dbReference type="InterPro" id="IPR029063">
    <property type="entry name" value="SAM-dependent_MTases_sf"/>
</dbReference>
<feature type="chain" id="PRO_5030796245" description="site-specific DNA-methyltransferase (adenine-specific)" evidence="8">
    <location>
        <begin position="23"/>
        <end position="1273"/>
    </location>
</feature>
<dbReference type="GO" id="GO:0032259">
    <property type="term" value="P:methylation"/>
    <property type="evidence" value="ECO:0007669"/>
    <property type="project" value="UniProtKB-KW"/>
</dbReference>
<dbReference type="Pfam" id="PF07669">
    <property type="entry name" value="Eco57I"/>
    <property type="match status" value="1"/>
</dbReference>
<proteinExistence type="predicted"/>
<keyword evidence="8" id="KW-0732">Signal</keyword>
<dbReference type="PRINTS" id="PR00507">
    <property type="entry name" value="N12N6MTFRASE"/>
</dbReference>
<dbReference type="InterPro" id="IPR011639">
    <property type="entry name" value="MethylTrfase_TaqI-like_dom"/>
</dbReference>
<keyword evidence="12" id="KW-1185">Reference proteome</keyword>
<keyword evidence="2 11" id="KW-0489">Methyltransferase</keyword>
<sequence length="1273" mass="145690">MLTTSKNPIAAALAAFAPTAINQPVNLFAAGINLFNTLGYDTSRQSPLPDNTAQGFISDYVTATDNFSQERARTKEWKRIELLFQLTQAEVINQVSLFDTRQVDRTRIETYLFWAIELSGDGYTRTDLAQMTRELNRLFPMPCLVLFRYGDCLTLAAINRRLNKKDEGRDVLEKVTLVKSINLEHPHPGHIAILQDLSFGELYQRHRFDSFVALHRAWQETLDIALLNKKFYRELYTWYEWAAHPESGVRFPRPASETAGLSGEELQKSEDAYRRLSLIRLLTRLIFVWFLREKKLVPADLFDAKNTLPDYLKKFNATDPNSSAFYQGILQNLFFATLNTPMKRDVEARMKKDPAAADELRRFLTVGDYNAYTDQTKYRGEELFNDSNAALGLFETVPFLNGGLFECLDTVDEGKEVRFDGFSSNPKKRATVPNVLFFGEKKGLDLVQAFGGDKKQRQVNALGLVRILEKYKFTIAENTPLEEEVALDPELLGKVFENLLATYNPETQTTARKQTGSFYTPREIVNYMVDESLKAYLAQALPPTIAPDDRLTQLFDDARPDTENPFGANSPDSVLLVDALSRCRILDPACGSGAFPMGILHRMVMLLRRLDPDNQRWRQTQLALAEAKLAEAKAEKDPEIRKNAVVAANQHMTVVLDSFQKDAEAAELTNTHLTEAQRRQNYARKLFLIENCIYGVDIQQIAVQIAKLRFFISLVAEQRVDDSQENRNILAMPNLETKFVAANTLIELEKGKGTFEHPLVKQRESELQNLRRELFFVRRFPDKKRLRVREKDKRQQLREALILSGFGEKAASQAADWSPLDVMHAAGYFDPETMFYINDGFDIVIGNPPYGAKLEKYYKSLYPETSYGGIESYKYFIDRGLRLTKISGILSYITSDSYLEKESFVDLRKFILKNSSSVKNHKLGLGIFENVGLPTSILFAVRHNKETAKLYVSDLSDLSIEVYMPLADSYLRRVEWKDSANFLFGSKSNLIDESGTRPLIELYDQVMGVKIYQVGKGLPKQTNHEIENDIFVSTKKQGANWLKFIDSGVKRYFLEQDVKFINYGKWLAEPRELRYFAPPKILIREVVNPRVYACYVEEPAVAKNTMAVIVEKDKKHSLKFLLALVNSSLFTFYILEKSPRGGNKLFPSITSGLIKKFPIKSVSEEEQIHFIRLVEYIIWLKEQEPNDLRTPFFEQVIDGMVYELYFPIAMQAAGCNVSKYLPLLPALHAEHALADKQLNNLYSIIEHKDHPLRKAIFFMKTVEEVVIVESKRK</sequence>
<comment type="caution">
    <text evidence="11">The sequence shown here is derived from an EMBL/GenBank/DDBJ whole genome shotgun (WGS) entry which is preliminary data.</text>
</comment>
<dbReference type="PANTHER" id="PTHR33841:SF1">
    <property type="entry name" value="DNA METHYLTRANSFERASE A"/>
    <property type="match status" value="1"/>
</dbReference>
<evidence type="ECO:0000259" key="9">
    <source>
        <dbReference type="Pfam" id="PF07669"/>
    </source>
</evidence>
<evidence type="ECO:0000256" key="5">
    <source>
        <dbReference type="ARBA" id="ARBA00022747"/>
    </source>
</evidence>
<evidence type="ECO:0000259" key="10">
    <source>
        <dbReference type="Pfam" id="PF12950"/>
    </source>
</evidence>
<dbReference type="Proteomes" id="UP000565521">
    <property type="component" value="Unassembled WGS sequence"/>
</dbReference>
<gene>
    <name evidence="11" type="ORF">HW554_10610</name>
</gene>
<dbReference type="Gene3D" id="3.40.50.150">
    <property type="entry name" value="Vaccinia Virus protein VP39"/>
    <property type="match status" value="1"/>
</dbReference>
<dbReference type="AlphaFoldDB" id="A0A7Y7U5U1"/>
<evidence type="ECO:0000256" key="8">
    <source>
        <dbReference type="SAM" id="SignalP"/>
    </source>
</evidence>
<accession>A0A7Y7U5U1</accession>